<dbReference type="Pfam" id="PF01476">
    <property type="entry name" value="LysM"/>
    <property type="match status" value="1"/>
</dbReference>
<dbReference type="PROSITE" id="PS51782">
    <property type="entry name" value="LYSM"/>
    <property type="match status" value="1"/>
</dbReference>
<dbReference type="Gene3D" id="1.10.530.10">
    <property type="match status" value="1"/>
</dbReference>
<dbReference type="InterPro" id="IPR008258">
    <property type="entry name" value="Transglycosylase_SLT_dom_1"/>
</dbReference>
<accession>A0A1T4Q9E0</accession>
<dbReference type="EMBL" id="FUXK01000020">
    <property type="protein sequence ID" value="SKA00256.1"/>
    <property type="molecule type" value="Genomic_DNA"/>
</dbReference>
<dbReference type="RefSeq" id="WP_025071270.1">
    <property type="nucleotide sequence ID" value="NZ_FUXK01000020.1"/>
</dbReference>
<evidence type="ECO:0000313" key="5">
    <source>
        <dbReference type="EMBL" id="SKA00256.1"/>
    </source>
</evidence>
<dbReference type="InterPro" id="IPR018392">
    <property type="entry name" value="LysM"/>
</dbReference>
<dbReference type="InterPro" id="IPR036779">
    <property type="entry name" value="LysM_dom_sf"/>
</dbReference>
<organism evidence="5 6">
    <name type="scientific">Segatella oulorum</name>
    <dbReference type="NCBI Taxonomy" id="28136"/>
    <lineage>
        <taxon>Bacteria</taxon>
        <taxon>Pseudomonadati</taxon>
        <taxon>Bacteroidota</taxon>
        <taxon>Bacteroidia</taxon>
        <taxon>Bacteroidales</taxon>
        <taxon>Prevotellaceae</taxon>
        <taxon>Segatella</taxon>
    </lineage>
</organism>
<proteinExistence type="inferred from homology"/>
<name>A0A1T4Q9E0_9BACT</name>
<dbReference type="InterPro" id="IPR000189">
    <property type="entry name" value="Transglyc_AS"/>
</dbReference>
<dbReference type="eggNOG" id="COG1388">
    <property type="taxonomic scope" value="Bacteria"/>
</dbReference>
<dbReference type="Gene3D" id="3.10.350.10">
    <property type="entry name" value="LysM domain"/>
    <property type="match status" value="1"/>
</dbReference>
<keyword evidence="3" id="KW-0732">Signal</keyword>
<dbReference type="CDD" id="cd00118">
    <property type="entry name" value="LysM"/>
    <property type="match status" value="1"/>
</dbReference>
<dbReference type="Pfam" id="PF01464">
    <property type="entry name" value="SLT"/>
    <property type="match status" value="1"/>
</dbReference>
<dbReference type="GO" id="GO:0008933">
    <property type="term" value="F:peptidoglycan lytic transglycosylase activity"/>
    <property type="evidence" value="ECO:0007669"/>
    <property type="project" value="InterPro"/>
</dbReference>
<feature type="region of interest" description="Disordered" evidence="2">
    <location>
        <begin position="389"/>
        <end position="410"/>
    </location>
</feature>
<feature type="chain" id="PRO_5010532496" evidence="3">
    <location>
        <begin position="22"/>
        <end position="454"/>
    </location>
</feature>
<dbReference type="AlphaFoldDB" id="A0A1T4Q9E0"/>
<dbReference type="eggNOG" id="COG0741">
    <property type="taxonomic scope" value="Bacteria"/>
</dbReference>
<feature type="domain" description="LysM" evidence="4">
    <location>
        <begin position="410"/>
        <end position="453"/>
    </location>
</feature>
<reference evidence="5 6" key="1">
    <citation type="submission" date="2017-02" db="EMBL/GenBank/DDBJ databases">
        <authorList>
            <person name="Peterson S.W."/>
        </authorList>
    </citation>
    <scope>NUCLEOTIDE SEQUENCE [LARGE SCALE GENOMIC DNA]</scope>
    <source>
        <strain evidence="5 6">ATCC 43324</strain>
    </source>
</reference>
<comment type="similarity">
    <text evidence="1">Belongs to the transglycosylase Slt family.</text>
</comment>
<dbReference type="SUPFAM" id="SSF53955">
    <property type="entry name" value="Lysozyme-like"/>
    <property type="match status" value="1"/>
</dbReference>
<sequence>MKKLYLLVFTLLSLPVVTMQAQVVDENETHDDETEITVTNAKGKKEVIDLPEAMTMQLDSLMHLYNTKTYLRPDTTCNLPDINPVYDASVYKLRLSKLPTIIEMPYNDVVQKFIDLYSGQLRRSVSYMLGAQNFYMPIFEEALEAYGLPLELKYLPVIESALNPRAVSRVGATGLWQFMLNTGKRYGLTVNSLVDDRRDPVKSSYAAAHYLSDLYKIYGDWNLVIAAYNCGPEKINQAIHRSKQNDYWQIYPYLPRETRGYVPAFIAANYIMNYYCEHNICPMMTELPAKTDTVEIKRDLYFEQIAHGLGIDIDQIAALNPQYRRSIINGSWRPSTLRLPAMLVTKFIDNEDSIYNYVPTDMNAKRTEVEINDEEPTIVRYKRVYKHNASARKGKNRHAKNKRGAKTASKSITIKEGDTLSEIAARNNTSVAKLKRLNGIQGSNIRAGKKLKVK</sequence>
<feature type="compositionally biased region" description="Basic residues" evidence="2">
    <location>
        <begin position="389"/>
        <end position="405"/>
    </location>
</feature>
<evidence type="ECO:0000313" key="6">
    <source>
        <dbReference type="Proteomes" id="UP000190065"/>
    </source>
</evidence>
<gene>
    <name evidence="5" type="ORF">SAMN02745202_01740</name>
</gene>
<dbReference type="STRING" id="28136.SAMN02745202_01740"/>
<evidence type="ECO:0000256" key="2">
    <source>
        <dbReference type="SAM" id="MobiDB-lite"/>
    </source>
</evidence>
<dbReference type="PANTHER" id="PTHR37423">
    <property type="entry name" value="SOLUBLE LYTIC MUREIN TRANSGLYCOSYLASE-RELATED"/>
    <property type="match status" value="1"/>
</dbReference>
<dbReference type="InterPro" id="IPR023346">
    <property type="entry name" value="Lysozyme-like_dom_sf"/>
</dbReference>
<dbReference type="CDD" id="cd16894">
    <property type="entry name" value="MltD-like"/>
    <property type="match status" value="1"/>
</dbReference>
<dbReference type="PANTHER" id="PTHR37423:SF2">
    <property type="entry name" value="MEMBRANE-BOUND LYTIC MUREIN TRANSGLYCOSYLASE C"/>
    <property type="match status" value="1"/>
</dbReference>
<evidence type="ECO:0000256" key="3">
    <source>
        <dbReference type="SAM" id="SignalP"/>
    </source>
</evidence>
<dbReference type="Proteomes" id="UP000190065">
    <property type="component" value="Unassembled WGS sequence"/>
</dbReference>
<dbReference type="GO" id="GO:0016020">
    <property type="term" value="C:membrane"/>
    <property type="evidence" value="ECO:0007669"/>
    <property type="project" value="InterPro"/>
</dbReference>
<feature type="signal peptide" evidence="3">
    <location>
        <begin position="1"/>
        <end position="21"/>
    </location>
</feature>
<evidence type="ECO:0000256" key="1">
    <source>
        <dbReference type="ARBA" id="ARBA00007734"/>
    </source>
</evidence>
<dbReference type="SMART" id="SM00257">
    <property type="entry name" value="LysM"/>
    <property type="match status" value="1"/>
</dbReference>
<dbReference type="SUPFAM" id="SSF54106">
    <property type="entry name" value="LysM domain"/>
    <property type="match status" value="1"/>
</dbReference>
<protein>
    <submittedName>
        <fullName evidence="5">Membrane-bound lytic murein transglycosylase D</fullName>
    </submittedName>
</protein>
<dbReference type="PROSITE" id="PS00922">
    <property type="entry name" value="TRANSGLYCOSYLASE"/>
    <property type="match status" value="1"/>
</dbReference>
<dbReference type="GO" id="GO:0000270">
    <property type="term" value="P:peptidoglycan metabolic process"/>
    <property type="evidence" value="ECO:0007669"/>
    <property type="project" value="InterPro"/>
</dbReference>
<evidence type="ECO:0000259" key="4">
    <source>
        <dbReference type="PROSITE" id="PS51782"/>
    </source>
</evidence>